<dbReference type="EMBL" id="JAJSOF020000005">
    <property type="protein sequence ID" value="KAJ4447598.1"/>
    <property type="molecule type" value="Genomic_DNA"/>
</dbReference>
<gene>
    <name evidence="1" type="ORF">ANN_09605</name>
</gene>
<proteinExistence type="predicted"/>
<comment type="caution">
    <text evidence="1">The sequence shown here is derived from an EMBL/GenBank/DDBJ whole genome shotgun (WGS) entry which is preliminary data.</text>
</comment>
<evidence type="ECO:0000313" key="1">
    <source>
        <dbReference type="EMBL" id="KAJ4447598.1"/>
    </source>
</evidence>
<dbReference type="Proteomes" id="UP001148838">
    <property type="component" value="Unassembled WGS sequence"/>
</dbReference>
<name>A0ABQ8TLS2_PERAM</name>
<keyword evidence="2" id="KW-1185">Reference proteome</keyword>
<evidence type="ECO:0000313" key="2">
    <source>
        <dbReference type="Proteomes" id="UP001148838"/>
    </source>
</evidence>
<reference evidence="1 2" key="1">
    <citation type="journal article" date="2022" name="Allergy">
        <title>Genome assembly and annotation of Periplaneta americana reveal a comprehensive cockroach allergen profile.</title>
        <authorList>
            <person name="Wang L."/>
            <person name="Xiong Q."/>
            <person name="Saelim N."/>
            <person name="Wang L."/>
            <person name="Nong W."/>
            <person name="Wan A.T."/>
            <person name="Shi M."/>
            <person name="Liu X."/>
            <person name="Cao Q."/>
            <person name="Hui J.H.L."/>
            <person name="Sookrung N."/>
            <person name="Leung T.F."/>
            <person name="Tungtrongchitr A."/>
            <person name="Tsui S.K.W."/>
        </authorList>
    </citation>
    <scope>NUCLEOTIDE SEQUENCE [LARGE SCALE GENOMIC DNA]</scope>
    <source>
        <strain evidence="1">PWHHKU_190912</strain>
    </source>
</reference>
<organism evidence="1 2">
    <name type="scientific">Periplaneta americana</name>
    <name type="common">American cockroach</name>
    <name type="synonym">Blatta americana</name>
    <dbReference type="NCBI Taxonomy" id="6978"/>
    <lineage>
        <taxon>Eukaryota</taxon>
        <taxon>Metazoa</taxon>
        <taxon>Ecdysozoa</taxon>
        <taxon>Arthropoda</taxon>
        <taxon>Hexapoda</taxon>
        <taxon>Insecta</taxon>
        <taxon>Pterygota</taxon>
        <taxon>Neoptera</taxon>
        <taxon>Polyneoptera</taxon>
        <taxon>Dictyoptera</taxon>
        <taxon>Blattodea</taxon>
        <taxon>Blattoidea</taxon>
        <taxon>Blattidae</taxon>
        <taxon>Blattinae</taxon>
        <taxon>Periplaneta</taxon>
    </lineage>
</organism>
<accession>A0ABQ8TLS2</accession>
<protein>
    <submittedName>
        <fullName evidence="1">Uncharacterized protein</fullName>
    </submittedName>
</protein>
<sequence length="191" mass="22236">MAGLCESGNEPPGSVKAILNLDRTEERKKLHALGLADQGQDPERILAFTLTYRRMNARTRRNIWRNVKMRLIDIKRQEIEFQCSEKSSLHLQSDVRCDYINSCNKNSRAGLAWLRLGAWKCNKIVNEEGERLCPLCREKDSYRHILLQCVELEQVRRKYLPPSMLSQNRSSLACLDLMGNREYEQKTDCFS</sequence>